<dbReference type="AlphaFoldDB" id="Q4JMM5"/>
<dbReference type="SUPFAM" id="SSF52540">
    <property type="entry name" value="P-loop containing nucleoside triphosphate hydrolases"/>
    <property type="match status" value="1"/>
</dbReference>
<evidence type="ECO:0000256" key="2">
    <source>
        <dbReference type="ARBA" id="ARBA00023134"/>
    </source>
</evidence>
<proteinExistence type="predicted"/>
<keyword evidence="5" id="KW-0969">Cilium</keyword>
<keyword evidence="1" id="KW-0547">Nucleotide-binding</keyword>
<dbReference type="InterPro" id="IPR027417">
    <property type="entry name" value="P-loop_NTPase"/>
</dbReference>
<reference evidence="5" key="1">
    <citation type="journal article" date="2005" name="PLoS Biol.">
        <title>New insights into metabolic properties of marine bacteria encoding proteorhodopsins.</title>
        <authorList>
            <person name="Sabehi G."/>
            <person name="Loy A."/>
            <person name="Jung K.H."/>
            <person name="Partha R."/>
            <person name="Spudich J.L."/>
            <person name="Isaacson T."/>
            <person name="Hirschberg J."/>
            <person name="Wagner M."/>
            <person name="Beja O."/>
        </authorList>
    </citation>
    <scope>NUCLEOTIDE SEQUENCE</scope>
</reference>
<dbReference type="Pfam" id="PF00448">
    <property type="entry name" value="SRP54"/>
    <property type="match status" value="1"/>
</dbReference>
<sequence>MTTITVTAADTAQAMDKIVERLGEDALILETVKRNGRIEMIATDDPQDSPSPEESSEPAARTPGRLDLEIGGGSAFTDLFDQQMIKRVRDRDSAHVSAAENLVGRASEASENLELLTELKSIRKMLNGMMITRPEGLDVTLGHAAPVRLHQAGFSSKAIQALHHHMVGLEDDHAVMAFMDALADKVVHTDVDSIFGSRLVLVVGSSGTGKTTLATKIAAYFKEHGISERMTLASATGPGITVNEDIKSYARLLNMRSLHLGIGELKTTIQETSNRIIVDINATSEDAHEAIRDVIRILGIHKVTVVQAIPGGSSATMISHQCRQYGALKPMIALTKLDECEAMPAELSALALEGSGVGLLTGTKAIVGGIAIATMPILAQYLRENADH</sequence>
<evidence type="ECO:0000259" key="4">
    <source>
        <dbReference type="Pfam" id="PF00448"/>
    </source>
</evidence>
<name>Q4JMM5_9BACT</name>
<dbReference type="EMBL" id="DQ068068">
    <property type="protein sequence ID" value="AAY87288.1"/>
    <property type="molecule type" value="Genomic_DNA"/>
</dbReference>
<evidence type="ECO:0000256" key="3">
    <source>
        <dbReference type="SAM" id="MobiDB-lite"/>
    </source>
</evidence>
<dbReference type="GO" id="GO:0005525">
    <property type="term" value="F:GTP binding"/>
    <property type="evidence" value="ECO:0007669"/>
    <property type="project" value="UniProtKB-KW"/>
</dbReference>
<dbReference type="InterPro" id="IPR000897">
    <property type="entry name" value="SRP54_GTPase_dom"/>
</dbReference>
<dbReference type="Gene3D" id="3.40.50.300">
    <property type="entry name" value="P-loop containing nucleotide triphosphate hydrolases"/>
    <property type="match status" value="1"/>
</dbReference>
<organism evidence="5">
    <name type="scientific">uncultured bacterium BAC17H8</name>
    <dbReference type="NCBI Taxonomy" id="332980"/>
    <lineage>
        <taxon>Bacteria</taxon>
        <taxon>environmental samples</taxon>
    </lineage>
</organism>
<keyword evidence="2" id="KW-0342">GTP-binding</keyword>
<dbReference type="GO" id="GO:0006614">
    <property type="term" value="P:SRP-dependent cotranslational protein targeting to membrane"/>
    <property type="evidence" value="ECO:0007669"/>
    <property type="project" value="InterPro"/>
</dbReference>
<feature type="region of interest" description="Disordered" evidence="3">
    <location>
        <begin position="38"/>
        <end position="67"/>
    </location>
</feature>
<evidence type="ECO:0000313" key="5">
    <source>
        <dbReference type="EMBL" id="AAY87288.1"/>
    </source>
</evidence>
<accession>Q4JMM5</accession>
<keyword evidence="5" id="KW-0282">Flagellum</keyword>
<keyword evidence="5" id="KW-0966">Cell projection</keyword>
<feature type="domain" description="SRP54-type proteins GTP-binding" evidence="4">
    <location>
        <begin position="199"/>
        <end position="358"/>
    </location>
</feature>
<protein>
    <submittedName>
        <fullName evidence="5">Predicted flagellar biosynthetic protein</fullName>
    </submittedName>
</protein>
<evidence type="ECO:0000256" key="1">
    <source>
        <dbReference type="ARBA" id="ARBA00022741"/>
    </source>
</evidence>